<accession>A0A919QDP7</accession>
<keyword evidence="2" id="KW-0732">Signal</keyword>
<feature type="chain" id="PRO_5037272002" evidence="2">
    <location>
        <begin position="24"/>
        <end position="153"/>
    </location>
</feature>
<proteinExistence type="predicted"/>
<sequence>MLKVAVLLLPFGLAMGLPAVAGAAAPPLVDLSVQDRAECPASKSSVTMAAGAGHGQVGFTIYRDGEYVQDGLLSPNSRRTVKVKIPPDAASKISVQLAGQGTANYTVESHCRARLPFTGPATRLYGRLATAIGLLITGAIFWWYAGIWPRQTR</sequence>
<protein>
    <submittedName>
        <fullName evidence="3">Uncharacterized protein</fullName>
    </submittedName>
</protein>
<reference evidence="3" key="1">
    <citation type="submission" date="2021-01" db="EMBL/GenBank/DDBJ databases">
        <title>Whole genome shotgun sequence of Acrocarpospora phusangensis NBRC 108782.</title>
        <authorList>
            <person name="Komaki H."/>
            <person name="Tamura T."/>
        </authorList>
    </citation>
    <scope>NUCLEOTIDE SEQUENCE</scope>
    <source>
        <strain evidence="3">NBRC 108782</strain>
    </source>
</reference>
<keyword evidence="1" id="KW-1133">Transmembrane helix</keyword>
<dbReference type="EMBL" id="BOOA01000049">
    <property type="protein sequence ID" value="GIH27052.1"/>
    <property type="molecule type" value="Genomic_DNA"/>
</dbReference>
<keyword evidence="4" id="KW-1185">Reference proteome</keyword>
<organism evidence="3 4">
    <name type="scientific">Acrocarpospora phusangensis</name>
    <dbReference type="NCBI Taxonomy" id="1070424"/>
    <lineage>
        <taxon>Bacteria</taxon>
        <taxon>Bacillati</taxon>
        <taxon>Actinomycetota</taxon>
        <taxon>Actinomycetes</taxon>
        <taxon>Streptosporangiales</taxon>
        <taxon>Streptosporangiaceae</taxon>
        <taxon>Acrocarpospora</taxon>
    </lineage>
</organism>
<evidence type="ECO:0000313" key="3">
    <source>
        <dbReference type="EMBL" id="GIH27052.1"/>
    </source>
</evidence>
<evidence type="ECO:0000313" key="4">
    <source>
        <dbReference type="Proteomes" id="UP000640052"/>
    </source>
</evidence>
<keyword evidence="1" id="KW-0812">Transmembrane</keyword>
<evidence type="ECO:0000256" key="1">
    <source>
        <dbReference type="SAM" id="Phobius"/>
    </source>
</evidence>
<dbReference type="RefSeq" id="WP_204043720.1">
    <property type="nucleotide sequence ID" value="NZ_BOOA01000049.1"/>
</dbReference>
<gene>
    <name evidence="3" type="ORF">Aph01nite_53620</name>
</gene>
<comment type="caution">
    <text evidence="3">The sequence shown here is derived from an EMBL/GenBank/DDBJ whole genome shotgun (WGS) entry which is preliminary data.</text>
</comment>
<evidence type="ECO:0000256" key="2">
    <source>
        <dbReference type="SAM" id="SignalP"/>
    </source>
</evidence>
<dbReference type="AlphaFoldDB" id="A0A919QDP7"/>
<feature type="transmembrane region" description="Helical" evidence="1">
    <location>
        <begin position="124"/>
        <end position="145"/>
    </location>
</feature>
<name>A0A919QDP7_9ACTN</name>
<feature type="signal peptide" evidence="2">
    <location>
        <begin position="1"/>
        <end position="23"/>
    </location>
</feature>
<keyword evidence="1" id="KW-0472">Membrane</keyword>
<dbReference type="Proteomes" id="UP000640052">
    <property type="component" value="Unassembled WGS sequence"/>
</dbReference>